<dbReference type="EMBL" id="GL945532">
    <property type="protein sequence ID" value="EGN91791.1"/>
    <property type="molecule type" value="Genomic_DNA"/>
</dbReference>
<feature type="transmembrane region" description="Helical" evidence="1">
    <location>
        <begin position="20"/>
        <end position="42"/>
    </location>
</feature>
<organism evidence="4">
    <name type="scientific">Serpula lacrymans var. lacrymans (strain S7.3)</name>
    <name type="common">Dry rot fungus</name>
    <dbReference type="NCBI Taxonomy" id="936435"/>
    <lineage>
        <taxon>Eukaryota</taxon>
        <taxon>Fungi</taxon>
        <taxon>Dikarya</taxon>
        <taxon>Basidiomycota</taxon>
        <taxon>Agaricomycotina</taxon>
        <taxon>Agaricomycetes</taxon>
        <taxon>Agaricomycetidae</taxon>
        <taxon>Boletales</taxon>
        <taxon>Coniophorineae</taxon>
        <taxon>Serpulaceae</taxon>
        <taxon>Serpula</taxon>
    </lineage>
</organism>
<feature type="transmembrane region" description="Helical" evidence="1">
    <location>
        <begin position="90"/>
        <end position="116"/>
    </location>
</feature>
<dbReference type="HOGENOM" id="CLU_046025_1_1_1"/>
<feature type="domain" description="DUF6534" evidence="2">
    <location>
        <begin position="178"/>
        <end position="264"/>
    </location>
</feature>
<evidence type="ECO:0000313" key="3">
    <source>
        <dbReference type="EMBL" id="EGN91791.1"/>
    </source>
</evidence>
<dbReference type="PANTHER" id="PTHR40465:SF1">
    <property type="entry name" value="DUF6534 DOMAIN-CONTAINING PROTEIN"/>
    <property type="match status" value="1"/>
</dbReference>
<dbReference type="Proteomes" id="UP000008063">
    <property type="component" value="Unassembled WGS sequence"/>
</dbReference>
<dbReference type="Pfam" id="PF20152">
    <property type="entry name" value="DUF6534"/>
    <property type="match status" value="1"/>
</dbReference>
<feature type="transmembrane region" description="Helical" evidence="1">
    <location>
        <begin position="128"/>
        <end position="155"/>
    </location>
</feature>
<evidence type="ECO:0000256" key="1">
    <source>
        <dbReference type="SAM" id="Phobius"/>
    </source>
</evidence>
<accession>F8QIR9</accession>
<dbReference type="STRING" id="936435.F8QIR9"/>
<evidence type="ECO:0000259" key="2">
    <source>
        <dbReference type="Pfam" id="PF20152"/>
    </source>
</evidence>
<reference evidence="4" key="1">
    <citation type="journal article" date="2011" name="Science">
        <title>The plant cell wall-decomposing machinery underlies the functional diversity of forest fungi.</title>
        <authorList>
            <person name="Eastwood D.C."/>
            <person name="Floudas D."/>
            <person name="Binder M."/>
            <person name="Majcherczyk A."/>
            <person name="Schneider P."/>
            <person name="Aerts A."/>
            <person name="Asiegbu F.O."/>
            <person name="Baker S.E."/>
            <person name="Barry K."/>
            <person name="Bendiksby M."/>
            <person name="Blumentritt M."/>
            <person name="Coutinho P.M."/>
            <person name="Cullen D."/>
            <person name="de Vries R.P."/>
            <person name="Gathman A."/>
            <person name="Goodell B."/>
            <person name="Henrissat B."/>
            <person name="Ihrmark K."/>
            <person name="Kauserud H."/>
            <person name="Kohler A."/>
            <person name="LaButti K."/>
            <person name="Lapidus A."/>
            <person name="Lavin J.L."/>
            <person name="Lee Y.-H."/>
            <person name="Lindquist E."/>
            <person name="Lilly W."/>
            <person name="Lucas S."/>
            <person name="Morin E."/>
            <person name="Murat C."/>
            <person name="Oguiza J.A."/>
            <person name="Park J."/>
            <person name="Pisabarro A.G."/>
            <person name="Riley R."/>
            <person name="Rosling A."/>
            <person name="Salamov A."/>
            <person name="Schmidt O."/>
            <person name="Schmutz J."/>
            <person name="Skrede I."/>
            <person name="Stenlid J."/>
            <person name="Wiebenga A."/>
            <person name="Xie X."/>
            <person name="Kuees U."/>
            <person name="Hibbett D.S."/>
            <person name="Hoffmeister D."/>
            <person name="Hoegberg N."/>
            <person name="Martin F."/>
            <person name="Grigoriev I.V."/>
            <person name="Watkinson S.C."/>
        </authorList>
    </citation>
    <scope>NUCLEOTIDE SEQUENCE [LARGE SCALE GENOMIC DNA]</scope>
    <source>
        <strain evidence="4">strain S7.3</strain>
    </source>
</reference>
<name>F8QIR9_SERL3</name>
<dbReference type="PANTHER" id="PTHR40465">
    <property type="entry name" value="CHROMOSOME 1, WHOLE GENOME SHOTGUN SEQUENCE"/>
    <property type="match status" value="1"/>
</dbReference>
<dbReference type="AlphaFoldDB" id="F8QIR9"/>
<proteinExistence type="predicted"/>
<dbReference type="OMA" id="INTITLW"/>
<protein>
    <recommendedName>
        <fullName evidence="2">DUF6534 domain-containing protein</fullName>
    </recommendedName>
</protein>
<keyword evidence="1" id="KW-0472">Membrane</keyword>
<dbReference type="InterPro" id="IPR045339">
    <property type="entry name" value="DUF6534"/>
</dbReference>
<gene>
    <name evidence="3" type="ORF">SERLA73DRAFT_164362</name>
</gene>
<feature type="transmembrane region" description="Helical" evidence="1">
    <location>
        <begin position="239"/>
        <end position="259"/>
    </location>
</feature>
<feature type="transmembrane region" description="Helical" evidence="1">
    <location>
        <begin position="54"/>
        <end position="78"/>
    </location>
</feature>
<dbReference type="OrthoDB" id="3206554at2759"/>
<keyword evidence="1" id="KW-0812">Transmembrane</keyword>
<dbReference type="InParanoid" id="F8QIR9"/>
<feature type="transmembrane region" description="Helical" evidence="1">
    <location>
        <begin position="205"/>
        <end position="233"/>
    </location>
</feature>
<keyword evidence="4" id="KW-1185">Reference proteome</keyword>
<dbReference type="eggNOG" id="ENOG502SHPB">
    <property type="taxonomic scope" value="Eukaryota"/>
</dbReference>
<evidence type="ECO:0000313" key="4">
    <source>
        <dbReference type="Proteomes" id="UP000008063"/>
    </source>
</evidence>
<keyword evidence="1" id="KW-1133">Transmembrane helix</keyword>
<feature type="transmembrane region" description="Helical" evidence="1">
    <location>
        <begin position="167"/>
        <end position="193"/>
    </location>
</feature>
<sequence>MFTPVSSDTSFPLTSTFGVALAGSWVGVCLYGLTIAQAYIYFQKYPKDSWQTKSLVGSLWALNTLHTIFVCLLCYHYMITALLHMDVSMLLVNVWSLSMLLFLRCVVSAIVMFYYIKTIIQLNGEKMRWWVIGIVMVPIVCYFAFAIDTILHAYWTSIFTEVFGFAYVSILPCLVMQVISDGFITVSLCIILFKKRTEFKGTRKIVNALILFTTTRGLVTLLAALTMVILLMIRPDQMWYIGPEITMVGLYTNSLMAFFNTRSSSCDTKTVSPTVNMSGKTPYLSSRGERHQKDTYIANRVSDHRCESFMSPETSNSDECNSRQGHKLTIFMMLDIDVKGPILAKDDGLKVEGRLDVKERVVGRGDGAAVVGETL</sequence>